<dbReference type="AlphaFoldDB" id="A0AAV4P9Y3"/>
<keyword evidence="3" id="KW-1185">Reference proteome</keyword>
<feature type="region of interest" description="Disordered" evidence="1">
    <location>
        <begin position="71"/>
        <end position="91"/>
    </location>
</feature>
<sequence length="118" mass="13290">MLRIFIEDVSIIDVVVCASLKNILPHFSSGKSKNDAILPSRMQFKATKQLLGNHIGEGHLRNGNLLRKGSVSEISNSGQKKEKWKEDGKRQHLSESNLKRLVTATVEFDNCQTTLPRY</sequence>
<feature type="compositionally biased region" description="Basic and acidic residues" evidence="1">
    <location>
        <begin position="79"/>
        <end position="91"/>
    </location>
</feature>
<protein>
    <submittedName>
        <fullName evidence="2">Uncharacterized protein</fullName>
    </submittedName>
</protein>
<name>A0AAV4P9Y3_9ARAC</name>
<accession>A0AAV4P9Y3</accession>
<dbReference type="Proteomes" id="UP001054837">
    <property type="component" value="Unassembled WGS sequence"/>
</dbReference>
<evidence type="ECO:0000313" key="3">
    <source>
        <dbReference type="Proteomes" id="UP001054837"/>
    </source>
</evidence>
<organism evidence="2 3">
    <name type="scientific">Caerostris darwini</name>
    <dbReference type="NCBI Taxonomy" id="1538125"/>
    <lineage>
        <taxon>Eukaryota</taxon>
        <taxon>Metazoa</taxon>
        <taxon>Ecdysozoa</taxon>
        <taxon>Arthropoda</taxon>
        <taxon>Chelicerata</taxon>
        <taxon>Arachnida</taxon>
        <taxon>Araneae</taxon>
        <taxon>Araneomorphae</taxon>
        <taxon>Entelegynae</taxon>
        <taxon>Araneoidea</taxon>
        <taxon>Araneidae</taxon>
        <taxon>Caerostris</taxon>
    </lineage>
</organism>
<gene>
    <name evidence="2" type="ORF">CDAR_179171</name>
</gene>
<evidence type="ECO:0000313" key="2">
    <source>
        <dbReference type="EMBL" id="GIX93886.1"/>
    </source>
</evidence>
<evidence type="ECO:0000256" key="1">
    <source>
        <dbReference type="SAM" id="MobiDB-lite"/>
    </source>
</evidence>
<proteinExistence type="predicted"/>
<comment type="caution">
    <text evidence="2">The sequence shown here is derived from an EMBL/GenBank/DDBJ whole genome shotgun (WGS) entry which is preliminary data.</text>
</comment>
<reference evidence="2 3" key="1">
    <citation type="submission" date="2021-06" db="EMBL/GenBank/DDBJ databases">
        <title>Caerostris darwini draft genome.</title>
        <authorList>
            <person name="Kono N."/>
            <person name="Arakawa K."/>
        </authorList>
    </citation>
    <scope>NUCLEOTIDE SEQUENCE [LARGE SCALE GENOMIC DNA]</scope>
</reference>
<dbReference type="EMBL" id="BPLQ01002550">
    <property type="protein sequence ID" value="GIX93886.1"/>
    <property type="molecule type" value="Genomic_DNA"/>
</dbReference>